<evidence type="ECO:0000313" key="6">
    <source>
        <dbReference type="EMBL" id="MBK0396903.1"/>
    </source>
</evidence>
<dbReference type="InterPro" id="IPR052397">
    <property type="entry name" value="NADPH-QR_MdaB"/>
</dbReference>
<evidence type="ECO:0000256" key="3">
    <source>
        <dbReference type="ARBA" id="ARBA00022827"/>
    </source>
</evidence>
<evidence type="ECO:0000256" key="1">
    <source>
        <dbReference type="ARBA" id="ARBA00001974"/>
    </source>
</evidence>
<dbReference type="SUPFAM" id="SSF52218">
    <property type="entry name" value="Flavoproteins"/>
    <property type="match status" value="1"/>
</dbReference>
<comment type="caution">
    <text evidence="6">The sequence shown here is derived from an EMBL/GenBank/DDBJ whole genome shotgun (WGS) entry which is preliminary data.</text>
</comment>
<proteinExistence type="inferred from homology"/>
<dbReference type="InterPro" id="IPR003680">
    <property type="entry name" value="Flavodoxin_fold"/>
</dbReference>
<keyword evidence="3" id="KW-0274">FAD</keyword>
<protein>
    <submittedName>
        <fullName evidence="6">NAD(P)H-dependent oxidoreductase</fullName>
    </submittedName>
</protein>
<reference evidence="6 7" key="1">
    <citation type="journal article" date="2021" name="Pathogens">
        <title>Isolation and Characterization of Kingella bonacorsii sp. nov., A Novel Kingella Species Detected in a Stable Periodontitis Subject.</title>
        <authorList>
            <person name="Antezack A."/>
            <person name="Boxberger M."/>
            <person name="Rolland C."/>
            <person name="Monnet-Corti V."/>
            <person name="La Scola B."/>
        </authorList>
    </citation>
    <scope>NUCLEOTIDE SEQUENCE [LARGE SCALE GENOMIC DNA]</scope>
    <source>
        <strain evidence="6 7">Marseille-Q4569</strain>
    </source>
</reference>
<dbReference type="Pfam" id="PF02525">
    <property type="entry name" value="Flavodoxin_2"/>
    <property type="match status" value="1"/>
</dbReference>
<dbReference type="RefSeq" id="WP_200522944.1">
    <property type="nucleotide sequence ID" value="NZ_JAEHNZ010000003.1"/>
</dbReference>
<accession>A0ABS1BUG3</accession>
<dbReference type="PANTHER" id="PTHR46305">
    <property type="match status" value="1"/>
</dbReference>
<evidence type="ECO:0000259" key="5">
    <source>
        <dbReference type="Pfam" id="PF02525"/>
    </source>
</evidence>
<comment type="cofactor">
    <cofactor evidence="1">
        <name>FAD</name>
        <dbReference type="ChEBI" id="CHEBI:57692"/>
    </cofactor>
</comment>
<dbReference type="Proteomes" id="UP000614058">
    <property type="component" value="Unassembled WGS sequence"/>
</dbReference>
<sequence>MNLLLINGGKAFGHSQGKLNHSLHTLAQQTLASLGHRTQETVIENGYDTPAEVEKILWADAVIWQMPGWWMGEPWTVKEYMDKVFSAGAGKLFASDGRHSATPTEGYGTGGLLHGKHHMLSLTWNAPIEAFTRAGDFFDGAGVDGVYLHFHKANEFLGMRPLPTFICNDVIKNPQPERYFADYAQHLTQVFGKAE</sequence>
<keyword evidence="2" id="KW-0285">Flavoprotein</keyword>
<dbReference type="PANTHER" id="PTHR46305:SF3">
    <property type="entry name" value="NADPH:QUINONE OXIDOREDUCTASE MDAB"/>
    <property type="match status" value="1"/>
</dbReference>
<dbReference type="InterPro" id="IPR029039">
    <property type="entry name" value="Flavoprotein-like_sf"/>
</dbReference>
<name>A0ABS1BUG3_9NEIS</name>
<keyword evidence="7" id="KW-1185">Reference proteome</keyword>
<comment type="similarity">
    <text evidence="4">Belongs to the oxidoreductase MdaB family.</text>
</comment>
<feature type="domain" description="Flavodoxin-like fold" evidence="5">
    <location>
        <begin position="1"/>
        <end position="187"/>
    </location>
</feature>
<gene>
    <name evidence="6" type="ORF">JDW22_10045</name>
</gene>
<dbReference type="Gene3D" id="3.40.50.360">
    <property type="match status" value="1"/>
</dbReference>
<dbReference type="EMBL" id="JAEHNZ010000003">
    <property type="protein sequence ID" value="MBK0396903.1"/>
    <property type="molecule type" value="Genomic_DNA"/>
</dbReference>
<evidence type="ECO:0000256" key="4">
    <source>
        <dbReference type="ARBA" id="ARBA00037981"/>
    </source>
</evidence>
<evidence type="ECO:0000256" key="2">
    <source>
        <dbReference type="ARBA" id="ARBA00022630"/>
    </source>
</evidence>
<organism evidence="6 7">
    <name type="scientific">Kingella bonacorsii</name>
    <dbReference type="NCBI Taxonomy" id="2796361"/>
    <lineage>
        <taxon>Bacteria</taxon>
        <taxon>Pseudomonadati</taxon>
        <taxon>Pseudomonadota</taxon>
        <taxon>Betaproteobacteria</taxon>
        <taxon>Neisseriales</taxon>
        <taxon>Neisseriaceae</taxon>
        <taxon>Kingella</taxon>
    </lineage>
</organism>
<evidence type="ECO:0000313" key="7">
    <source>
        <dbReference type="Proteomes" id="UP000614058"/>
    </source>
</evidence>